<dbReference type="SUPFAM" id="SSF103642">
    <property type="entry name" value="Sec-C motif"/>
    <property type="match status" value="1"/>
</dbReference>
<dbReference type="Proteomes" id="UP000515506">
    <property type="component" value="Chromosome"/>
</dbReference>
<accession>A0ABX6R7D5</accession>
<protein>
    <submittedName>
        <fullName evidence="1">SEC-C domain-containing protein</fullName>
    </submittedName>
</protein>
<keyword evidence="2" id="KW-1185">Reference proteome</keyword>
<dbReference type="Gene3D" id="3.10.450.50">
    <property type="match status" value="1"/>
</dbReference>
<proteinExistence type="predicted"/>
<name>A0ABX6R7D5_PSEMX</name>
<dbReference type="Pfam" id="PF02810">
    <property type="entry name" value="SEC-C"/>
    <property type="match status" value="1"/>
</dbReference>
<dbReference type="EMBL" id="CP060028">
    <property type="protein sequence ID" value="QND78749.1"/>
    <property type="molecule type" value="Genomic_DNA"/>
</dbReference>
<gene>
    <name evidence="1" type="ORF">H4W19_10090</name>
</gene>
<dbReference type="RefSeq" id="WP_185894177.1">
    <property type="nucleotide sequence ID" value="NZ_CP060028.1"/>
</dbReference>
<dbReference type="PANTHER" id="PTHR33747">
    <property type="entry name" value="UPF0225 PROTEIN SCO1677"/>
    <property type="match status" value="1"/>
</dbReference>
<evidence type="ECO:0000313" key="2">
    <source>
        <dbReference type="Proteomes" id="UP000515506"/>
    </source>
</evidence>
<dbReference type="InterPro" id="IPR004027">
    <property type="entry name" value="SEC_C_motif"/>
</dbReference>
<reference evidence="1 2" key="1">
    <citation type="submission" date="2020-08" db="EMBL/GenBank/DDBJ databases">
        <title>Streptomycin resistant and MDR strain, P. mexicana.</title>
        <authorList>
            <person name="Ganesh-kumar S."/>
            <person name="Zhe T."/>
            <person name="Yu Z."/>
            <person name="Min Y."/>
        </authorList>
    </citation>
    <scope>NUCLEOTIDE SEQUENCE [LARGE SCALE GENOMIC DNA]</scope>
    <source>
        <strain evidence="1 2">GTZY</strain>
    </source>
</reference>
<organism evidence="1 2">
    <name type="scientific">Pseudoxanthomonas mexicana</name>
    <dbReference type="NCBI Taxonomy" id="128785"/>
    <lineage>
        <taxon>Bacteria</taxon>
        <taxon>Pseudomonadati</taxon>
        <taxon>Pseudomonadota</taxon>
        <taxon>Gammaproteobacteria</taxon>
        <taxon>Lysobacterales</taxon>
        <taxon>Lysobacteraceae</taxon>
        <taxon>Pseudoxanthomonas</taxon>
    </lineage>
</organism>
<dbReference type="PANTHER" id="PTHR33747:SF1">
    <property type="entry name" value="ADENYLATE CYCLASE-ASSOCIATED CAP C-TERMINAL DOMAIN-CONTAINING PROTEIN"/>
    <property type="match status" value="1"/>
</dbReference>
<sequence length="360" mass="40164">MLRAEQAAGSIQKGVQDAYDQGLLCAECLGDAKYQVTLSDGSEVVLPPQINEIFVFCVVSDHYPALTFQSRQFLKTRDVPRVRAAFITDVFLIDVLTELLTSPLHLLSYIARRTRYGDRLMAAQEMTILGYHLRHNLWFDDEQKLVHMDEGFSLGIDIAMAARRRALPGAATPPGLLTHHEGTTLSRILQEIQVRPEPAVLDQGFQLLELDGPTRDDLNRLIDGQAQQAARDGKPHSLALMFADKSGLMVLISAENDLEASQRLAVLTTRRKYLQKADLWFGLCLAPDQARLRFGMRLAEPWHQDDQLDAAVAREEQVPPVSRNAAMRQVLRGGEGNQKIGRNDPCPCGSGRKWKKCCGP</sequence>
<evidence type="ECO:0000313" key="1">
    <source>
        <dbReference type="EMBL" id="QND78749.1"/>
    </source>
</evidence>